<name>A0ABN6EWP1_9BACT</name>
<keyword evidence="3" id="KW-1185">Reference proteome</keyword>
<proteinExistence type="predicted"/>
<evidence type="ECO:0000313" key="2">
    <source>
        <dbReference type="EMBL" id="BCS94778.1"/>
    </source>
</evidence>
<accession>A0ABN6EWP1</accession>
<reference evidence="2 3" key="1">
    <citation type="submission" date="2021-02" db="EMBL/GenBank/DDBJ databases">
        <title>Complete genome of Desulfoluna sp. strain ASN36.</title>
        <authorList>
            <person name="Takahashi A."/>
            <person name="Kojima H."/>
            <person name="Fukui M."/>
        </authorList>
    </citation>
    <scope>NUCLEOTIDE SEQUENCE [LARGE SCALE GENOMIC DNA]</scope>
    <source>
        <strain evidence="2 3">ASN36</strain>
    </source>
</reference>
<dbReference type="EMBL" id="AP024488">
    <property type="protein sequence ID" value="BCS94778.1"/>
    <property type="molecule type" value="Genomic_DNA"/>
</dbReference>
<sequence>MKHSLEIVATWNHTTLATIAVLAKAKRIFDALDSSPNTIDTKMVQPPHPESTGEARQRMGPPRGTKAESIREPAFEVAHLPQETL</sequence>
<gene>
    <name evidence="2" type="ORF">DSLASN_04100</name>
</gene>
<evidence type="ECO:0000256" key="1">
    <source>
        <dbReference type="SAM" id="MobiDB-lite"/>
    </source>
</evidence>
<feature type="region of interest" description="Disordered" evidence="1">
    <location>
        <begin position="36"/>
        <end position="85"/>
    </location>
</feature>
<dbReference type="RefSeq" id="WP_236891082.1">
    <property type="nucleotide sequence ID" value="NZ_AP024488.1"/>
</dbReference>
<protein>
    <submittedName>
        <fullName evidence="2">Uncharacterized protein</fullName>
    </submittedName>
</protein>
<evidence type="ECO:0000313" key="3">
    <source>
        <dbReference type="Proteomes" id="UP001320148"/>
    </source>
</evidence>
<organism evidence="2 3">
    <name type="scientific">Desulfoluna limicola</name>
    <dbReference type="NCBI Taxonomy" id="2810562"/>
    <lineage>
        <taxon>Bacteria</taxon>
        <taxon>Pseudomonadati</taxon>
        <taxon>Thermodesulfobacteriota</taxon>
        <taxon>Desulfobacteria</taxon>
        <taxon>Desulfobacterales</taxon>
        <taxon>Desulfolunaceae</taxon>
        <taxon>Desulfoluna</taxon>
    </lineage>
</organism>
<dbReference type="Proteomes" id="UP001320148">
    <property type="component" value="Chromosome"/>
</dbReference>
<feature type="compositionally biased region" description="Basic and acidic residues" evidence="1">
    <location>
        <begin position="65"/>
        <end position="74"/>
    </location>
</feature>